<proteinExistence type="predicted"/>
<dbReference type="PANTHER" id="PTHR34293">
    <property type="entry name" value="HTH-TYPE TRANSCRIPTIONAL REGULATOR TRMBL2"/>
    <property type="match status" value="1"/>
</dbReference>
<sequence length="323" mass="34742">MELSALGLSPLQERLYRTLVDVGPHTSTLLADRLSLTEDDISPSLGRLSDLGLVLPHDGRWAASAPEPALRALLNNRRDALSRAEEAVARLAEAFRHSPSAGSIRDLVEVVSGTDAVRQRFIQVQRSAEDLLQAFVKPEHVAISAADNSAEGEALERGVEYRVVVERTMLDRPGVVTDIRETIAAGERIRAVDSLPLRMVIADRSLALVPLSAVGEPGAVVVHAGGLLDALVALFESTWDRGYDLALDPAGQGTEHDALDQGIITLLGQGLGDKQIARQLEVSPRTVQRRLRQLMDTAGASTRFQLGLWVGRQAGDHAADSST</sequence>
<dbReference type="EMBL" id="JBHSDK010000021">
    <property type="protein sequence ID" value="MFC4336649.1"/>
    <property type="molecule type" value="Genomic_DNA"/>
</dbReference>
<dbReference type="InterPro" id="IPR036388">
    <property type="entry name" value="WH-like_DNA-bd_sf"/>
</dbReference>
<dbReference type="SUPFAM" id="SSF46894">
    <property type="entry name" value="C-terminal effector domain of the bipartite response regulators"/>
    <property type="match status" value="1"/>
</dbReference>
<dbReference type="SUPFAM" id="SSF46785">
    <property type="entry name" value="Winged helix' DNA-binding domain"/>
    <property type="match status" value="1"/>
</dbReference>
<evidence type="ECO:0000259" key="1">
    <source>
        <dbReference type="SMART" id="SM00421"/>
    </source>
</evidence>
<accession>A0ABV8U1M2</accession>
<reference evidence="3" key="1">
    <citation type="journal article" date="2019" name="Int. J. Syst. Evol. Microbiol.">
        <title>The Global Catalogue of Microorganisms (GCM) 10K type strain sequencing project: providing services to taxonomists for standard genome sequencing and annotation.</title>
        <authorList>
            <consortium name="The Broad Institute Genomics Platform"/>
            <consortium name="The Broad Institute Genome Sequencing Center for Infectious Disease"/>
            <person name="Wu L."/>
            <person name="Ma J."/>
        </authorList>
    </citation>
    <scope>NUCLEOTIDE SEQUENCE [LARGE SCALE GENOMIC DNA]</scope>
    <source>
        <strain evidence="3">IBRC-M 10908</strain>
    </source>
</reference>
<gene>
    <name evidence="2" type="ORF">ACFPET_15710</name>
</gene>
<dbReference type="PANTHER" id="PTHR34293:SF1">
    <property type="entry name" value="HTH-TYPE TRANSCRIPTIONAL REGULATOR TRMBL2"/>
    <property type="match status" value="1"/>
</dbReference>
<dbReference type="InterPro" id="IPR036390">
    <property type="entry name" value="WH_DNA-bd_sf"/>
</dbReference>
<dbReference type="RefSeq" id="WP_380622782.1">
    <property type="nucleotide sequence ID" value="NZ_JBHSDK010000021.1"/>
</dbReference>
<dbReference type="InterPro" id="IPR051797">
    <property type="entry name" value="TrmB-like"/>
</dbReference>
<dbReference type="SMART" id="SM00421">
    <property type="entry name" value="HTH_LUXR"/>
    <property type="match status" value="1"/>
</dbReference>
<feature type="domain" description="HTH luxR-type" evidence="1">
    <location>
        <begin position="256"/>
        <end position="310"/>
    </location>
</feature>
<organism evidence="2 3">
    <name type="scientific">Salininema proteolyticum</name>
    <dbReference type="NCBI Taxonomy" id="1607685"/>
    <lineage>
        <taxon>Bacteria</taxon>
        <taxon>Bacillati</taxon>
        <taxon>Actinomycetota</taxon>
        <taxon>Actinomycetes</taxon>
        <taxon>Glycomycetales</taxon>
        <taxon>Glycomycetaceae</taxon>
        <taxon>Salininema</taxon>
    </lineage>
</organism>
<evidence type="ECO:0000313" key="3">
    <source>
        <dbReference type="Proteomes" id="UP001595823"/>
    </source>
</evidence>
<comment type="caution">
    <text evidence="2">The sequence shown here is derived from an EMBL/GenBank/DDBJ whole genome shotgun (WGS) entry which is preliminary data.</text>
</comment>
<dbReference type="Proteomes" id="UP001595823">
    <property type="component" value="Unassembled WGS sequence"/>
</dbReference>
<protein>
    <submittedName>
        <fullName evidence="2">Helix-turn-helix transcriptional regulator</fullName>
    </submittedName>
</protein>
<dbReference type="InterPro" id="IPR000792">
    <property type="entry name" value="Tscrpt_reg_LuxR_C"/>
</dbReference>
<evidence type="ECO:0000313" key="2">
    <source>
        <dbReference type="EMBL" id="MFC4336649.1"/>
    </source>
</evidence>
<keyword evidence="3" id="KW-1185">Reference proteome</keyword>
<name>A0ABV8U1M2_9ACTN</name>
<dbReference type="Gene3D" id="1.10.10.10">
    <property type="entry name" value="Winged helix-like DNA-binding domain superfamily/Winged helix DNA-binding domain"/>
    <property type="match status" value="2"/>
</dbReference>
<dbReference type="InterPro" id="IPR016032">
    <property type="entry name" value="Sig_transdc_resp-reg_C-effctor"/>
</dbReference>